<keyword evidence="6" id="KW-0472">Membrane</keyword>
<feature type="domain" description="Phospholipid/glycerol acyltransferase" evidence="7">
    <location>
        <begin position="76"/>
        <end position="188"/>
    </location>
</feature>
<dbReference type="InterPro" id="IPR002123">
    <property type="entry name" value="Plipid/glycerol_acylTrfase"/>
</dbReference>
<dbReference type="GO" id="GO:0006654">
    <property type="term" value="P:phosphatidic acid biosynthetic process"/>
    <property type="evidence" value="ECO:0007669"/>
    <property type="project" value="TreeGrafter"/>
</dbReference>
<evidence type="ECO:0000256" key="4">
    <source>
        <dbReference type="ARBA" id="ARBA00023098"/>
    </source>
</evidence>
<evidence type="ECO:0000313" key="8">
    <source>
        <dbReference type="EMBL" id="CDI03127.1"/>
    </source>
</evidence>
<proteinExistence type="predicted"/>
<dbReference type="CDD" id="cd07989">
    <property type="entry name" value="LPLAT_AGPAT-like"/>
    <property type="match status" value="1"/>
</dbReference>
<comment type="caution">
    <text evidence="8">The sequence shown here is derived from an EMBL/GenBank/DDBJ whole genome shotgun (WGS) entry which is preliminary data.</text>
</comment>
<comment type="pathway">
    <text evidence="1">Lipid metabolism.</text>
</comment>
<evidence type="ECO:0000259" key="7">
    <source>
        <dbReference type="SMART" id="SM00563"/>
    </source>
</evidence>
<keyword evidence="5 8" id="KW-0012">Acyltransferase</keyword>
<feature type="transmembrane region" description="Helical" evidence="6">
    <location>
        <begin position="21"/>
        <end position="39"/>
    </location>
</feature>
<dbReference type="AlphaFoldDB" id="W6M625"/>
<keyword evidence="6" id="KW-1133">Transmembrane helix</keyword>
<keyword evidence="3 8" id="KW-0808">Transferase</keyword>
<dbReference type="Pfam" id="PF01553">
    <property type="entry name" value="Acyltransferase"/>
    <property type="match status" value="1"/>
</dbReference>
<evidence type="ECO:0000256" key="1">
    <source>
        <dbReference type="ARBA" id="ARBA00005189"/>
    </source>
</evidence>
<dbReference type="PANTHER" id="PTHR10434:SF64">
    <property type="entry name" value="1-ACYL-SN-GLYCEROL-3-PHOSPHATE ACYLTRANSFERASE-RELATED"/>
    <property type="match status" value="1"/>
</dbReference>
<dbReference type="SMART" id="SM00563">
    <property type="entry name" value="PlsC"/>
    <property type="match status" value="1"/>
</dbReference>
<dbReference type="RefSeq" id="WP_048673656.1">
    <property type="nucleotide sequence ID" value="NZ_CBTJ020000046.1"/>
</dbReference>
<dbReference type="SUPFAM" id="SSF69593">
    <property type="entry name" value="Glycerol-3-phosphate (1)-acyltransferase"/>
    <property type="match status" value="1"/>
</dbReference>
<organism evidence="8 9">
    <name type="scientific">Candidatus Competibacter denitrificans Run_A_D11</name>
    <dbReference type="NCBI Taxonomy" id="1400863"/>
    <lineage>
        <taxon>Bacteria</taxon>
        <taxon>Pseudomonadati</taxon>
        <taxon>Pseudomonadota</taxon>
        <taxon>Gammaproteobacteria</taxon>
        <taxon>Candidatus Competibacteraceae</taxon>
        <taxon>Candidatus Competibacter</taxon>
    </lineage>
</organism>
<keyword evidence="4" id="KW-0443">Lipid metabolism</keyword>
<keyword evidence="6" id="KW-0812">Transmembrane</keyword>
<evidence type="ECO:0000256" key="3">
    <source>
        <dbReference type="ARBA" id="ARBA00022679"/>
    </source>
</evidence>
<dbReference type="OrthoDB" id="9806880at2"/>
<reference evidence="8" key="1">
    <citation type="submission" date="2013-07" db="EMBL/GenBank/DDBJ databases">
        <authorList>
            <person name="McIlroy S."/>
        </authorList>
    </citation>
    <scope>NUCLEOTIDE SEQUENCE [LARGE SCALE GENOMIC DNA]</scope>
    <source>
        <strain evidence="8">Run_A_D11</strain>
    </source>
</reference>
<dbReference type="GO" id="GO:0003841">
    <property type="term" value="F:1-acylglycerol-3-phosphate O-acyltransferase activity"/>
    <property type="evidence" value="ECO:0007669"/>
    <property type="project" value="UniProtKB-EC"/>
</dbReference>
<evidence type="ECO:0000256" key="6">
    <source>
        <dbReference type="SAM" id="Phobius"/>
    </source>
</evidence>
<sequence length="274" mass="30595">MRDHWRNSLARVGRRSIRTPLLALHILAGVLIAAALGPGHQRRYRSTAPLAWWSRRLCRIMGVRIQTSGTPYPQGALFIANHISWLDIFCIAAVCPTHFLAKQEVAAWPLFGWLCRRAGTAFIRRGGVNGALDATEQLVWRLRQSERVLVFPEGTSTTGESVRRFYPRLFQAALLARCPVQAIALRYPRAGGINPTVPFIGEDDLLPHLWRLLGEPAAVAVLRFGAIRVPPHLSRDLLARQTQAEVSDLLEMNAIEPGKTVLPRQGWSALISKR</sequence>
<protein>
    <submittedName>
        <fullName evidence="8">1-acyl-sn-glycerol-3-phosphate acyltransferase</fullName>
        <ecNumber evidence="8">2.3.1.51</ecNumber>
    </submittedName>
</protein>
<reference evidence="8" key="2">
    <citation type="submission" date="2014-03" db="EMBL/GenBank/DDBJ databases">
        <title>Candidatus Competibacter-lineage genomes retrieved from metagenomes reveal functional metabolic diversity.</title>
        <authorList>
            <person name="McIlroy S.J."/>
            <person name="Albertsen M."/>
            <person name="Andresen E.K."/>
            <person name="Saunders A.M."/>
            <person name="Kristiansen R."/>
            <person name="Stokholm-Bjerregaard M."/>
            <person name="Nielsen K.L."/>
            <person name="Nielsen P.H."/>
        </authorList>
    </citation>
    <scope>NUCLEOTIDE SEQUENCE</scope>
    <source>
        <strain evidence="8">Run_A_D11</strain>
    </source>
</reference>
<dbReference type="STRING" id="1400863.BN873_390003"/>
<dbReference type="Proteomes" id="UP000035760">
    <property type="component" value="Unassembled WGS sequence"/>
</dbReference>
<keyword evidence="2" id="KW-0444">Lipid biosynthesis</keyword>
<dbReference type="EMBL" id="CBTJ020000046">
    <property type="protein sequence ID" value="CDI03127.1"/>
    <property type="molecule type" value="Genomic_DNA"/>
</dbReference>
<accession>W6M625</accession>
<gene>
    <name evidence="8" type="ORF">BN873_390003</name>
</gene>
<evidence type="ECO:0000256" key="2">
    <source>
        <dbReference type="ARBA" id="ARBA00022516"/>
    </source>
</evidence>
<dbReference type="EC" id="2.3.1.51" evidence="8"/>
<dbReference type="PANTHER" id="PTHR10434">
    <property type="entry name" value="1-ACYL-SN-GLYCEROL-3-PHOSPHATE ACYLTRANSFERASE"/>
    <property type="match status" value="1"/>
</dbReference>
<evidence type="ECO:0000313" key="9">
    <source>
        <dbReference type="Proteomes" id="UP000035760"/>
    </source>
</evidence>
<name>W6M625_9GAMM</name>
<keyword evidence="9" id="KW-1185">Reference proteome</keyword>
<evidence type="ECO:0000256" key="5">
    <source>
        <dbReference type="ARBA" id="ARBA00023315"/>
    </source>
</evidence>